<keyword evidence="4 9" id="KW-0812">Transmembrane</keyword>
<feature type="transmembrane region" description="Helical" evidence="9">
    <location>
        <begin position="332"/>
        <end position="349"/>
    </location>
</feature>
<dbReference type="InterPro" id="IPR013057">
    <property type="entry name" value="AA_transpt_TM"/>
</dbReference>
<evidence type="ECO:0000259" key="10">
    <source>
        <dbReference type="Pfam" id="PF01490"/>
    </source>
</evidence>
<feature type="transmembrane region" description="Helical" evidence="9">
    <location>
        <begin position="298"/>
        <end position="320"/>
    </location>
</feature>
<accession>A0A8I3AD73</accession>
<evidence type="ECO:0000256" key="9">
    <source>
        <dbReference type="SAM" id="Phobius"/>
    </source>
</evidence>
<evidence type="ECO:0000256" key="2">
    <source>
        <dbReference type="ARBA" id="ARBA00008066"/>
    </source>
</evidence>
<dbReference type="OrthoDB" id="28208at2759"/>
<feature type="compositionally biased region" description="Acidic residues" evidence="8">
    <location>
        <begin position="31"/>
        <end position="46"/>
    </location>
</feature>
<comment type="similarity">
    <text evidence="2">Belongs to the amino acid/polyamine transporter 2 family.</text>
</comment>
<dbReference type="Proteomes" id="UP000683000">
    <property type="component" value="Unassembled WGS sequence"/>
</dbReference>
<feature type="transmembrane region" description="Helical" evidence="9">
    <location>
        <begin position="369"/>
        <end position="387"/>
    </location>
</feature>
<feature type="transmembrane region" description="Helical" evidence="9">
    <location>
        <begin position="509"/>
        <end position="531"/>
    </location>
</feature>
<feature type="domain" description="Amino acid transporter transmembrane" evidence="10">
    <location>
        <begin position="166"/>
        <end position="586"/>
    </location>
</feature>
<sequence length="604" mass="65761">MFSQNSKQKDRDAENGEASQPLLNGSHEDLTGDPEDLLFAAPDDDSSEGRSRSVTPRLHTVRFREEVQVIGPPLRSTTQSRETEYELDSDDFDDTTLAEIGRQQQRTLRSGSGRGRRPPPLLVGLLDSSAIQRTPDSTIPMYASGDQGSSIELDLSEVAAKQHAGGGMLDSVANMANSILGAGLPYAISQAGFFLGIVLLVVLCGVTDWTIRLVVINAKLSGRNSYIEIMNNCFGPSGRAAISLFQFAFAFGGRSIFYDVFKYLTSMVKGMCAFGIIIGDTIPHVIRSLFPTIYKIPVLFLFANRQFIIALCTVCVSYPLSLHRDIHKLSRASGLALIGMLIIVTSVLVEGPHADPELKGDPSKRLTFVGPGVFQAIGVISFAFVCHHNSLLIYGSLRTPTLDRFTRVTHISTAISLVACCILAISAFWVFTDKTRGNILNNFSPNDPLINVARFCFGLNMFTTLPLELFVCREVGNLSADSRCSLTTGAQVIEQYFFSHEGFNPQRHVFFTSTILFASMLLSLITCDLGVTLEITGGVSATALAFIFPAACYLKLADRRVPFYSLTKLPAVVCLAFGILVMSVSLLLALSKAWTPEGEARICA</sequence>
<dbReference type="GO" id="GO:0016020">
    <property type="term" value="C:membrane"/>
    <property type="evidence" value="ECO:0007669"/>
    <property type="project" value="UniProtKB-SubCell"/>
</dbReference>
<feature type="transmembrane region" description="Helical" evidence="9">
    <location>
        <begin position="268"/>
        <end position="286"/>
    </location>
</feature>
<feature type="transmembrane region" description="Helical" evidence="9">
    <location>
        <begin position="193"/>
        <end position="215"/>
    </location>
</feature>
<evidence type="ECO:0000256" key="3">
    <source>
        <dbReference type="ARBA" id="ARBA00022448"/>
    </source>
</evidence>
<evidence type="ECO:0000256" key="4">
    <source>
        <dbReference type="ARBA" id="ARBA00022692"/>
    </source>
</evidence>
<dbReference type="GO" id="GO:0015179">
    <property type="term" value="F:L-amino acid transmembrane transporter activity"/>
    <property type="evidence" value="ECO:0007669"/>
    <property type="project" value="TreeGrafter"/>
</dbReference>
<evidence type="ECO:0000256" key="8">
    <source>
        <dbReference type="SAM" id="MobiDB-lite"/>
    </source>
</evidence>
<keyword evidence="5" id="KW-0029">Amino-acid transport</keyword>
<protein>
    <submittedName>
        <fullName evidence="11">Amino acid transporter</fullName>
    </submittedName>
</protein>
<feature type="transmembrane region" description="Helical" evidence="9">
    <location>
        <begin position="452"/>
        <end position="471"/>
    </location>
</feature>
<evidence type="ECO:0000256" key="7">
    <source>
        <dbReference type="ARBA" id="ARBA00023136"/>
    </source>
</evidence>
<dbReference type="EMBL" id="JAGFBS010000007">
    <property type="protein sequence ID" value="KAG6378186.1"/>
    <property type="molecule type" value="Genomic_DNA"/>
</dbReference>
<comment type="subcellular location">
    <subcellularLocation>
        <location evidence="1">Membrane</location>
        <topology evidence="1">Multi-pass membrane protein</topology>
    </subcellularLocation>
</comment>
<keyword evidence="6 9" id="KW-1133">Transmembrane helix</keyword>
<organism evidence="11 12">
    <name type="scientific">Boletus reticuloceps</name>
    <dbReference type="NCBI Taxonomy" id="495285"/>
    <lineage>
        <taxon>Eukaryota</taxon>
        <taxon>Fungi</taxon>
        <taxon>Dikarya</taxon>
        <taxon>Basidiomycota</taxon>
        <taxon>Agaricomycotina</taxon>
        <taxon>Agaricomycetes</taxon>
        <taxon>Agaricomycetidae</taxon>
        <taxon>Boletales</taxon>
        <taxon>Boletineae</taxon>
        <taxon>Boletaceae</taxon>
        <taxon>Boletoideae</taxon>
        <taxon>Boletus</taxon>
    </lineage>
</organism>
<proteinExistence type="inferred from homology"/>
<feature type="transmembrane region" description="Helical" evidence="9">
    <location>
        <begin position="569"/>
        <end position="590"/>
    </location>
</feature>
<dbReference type="AlphaFoldDB" id="A0A8I3AD73"/>
<reference evidence="11" key="1">
    <citation type="submission" date="2021-03" db="EMBL/GenBank/DDBJ databases">
        <title>Evolutionary innovations through gain and loss of genes in the ectomycorrhizal Boletales.</title>
        <authorList>
            <person name="Wu G."/>
            <person name="Miyauchi S."/>
            <person name="Morin E."/>
            <person name="Yang Z.-L."/>
            <person name="Xu J."/>
            <person name="Martin F.M."/>
        </authorList>
    </citation>
    <scope>NUCLEOTIDE SEQUENCE</scope>
    <source>
        <strain evidence="11">BR01</strain>
    </source>
</reference>
<dbReference type="PANTHER" id="PTHR22950:SF458">
    <property type="entry name" value="SODIUM-COUPLED NEUTRAL AMINO ACID TRANSPORTER 11-RELATED"/>
    <property type="match status" value="1"/>
</dbReference>
<gene>
    <name evidence="11" type="ORF">JVT61DRAFT_13879</name>
</gene>
<feature type="transmembrane region" description="Helical" evidence="9">
    <location>
        <begin position="537"/>
        <end position="557"/>
    </location>
</feature>
<comment type="caution">
    <text evidence="11">The sequence shown here is derived from an EMBL/GenBank/DDBJ whole genome shotgun (WGS) entry which is preliminary data.</text>
</comment>
<keyword evidence="7 9" id="KW-0472">Membrane</keyword>
<evidence type="ECO:0000256" key="6">
    <source>
        <dbReference type="ARBA" id="ARBA00022989"/>
    </source>
</evidence>
<evidence type="ECO:0000313" key="11">
    <source>
        <dbReference type="EMBL" id="KAG6378186.1"/>
    </source>
</evidence>
<dbReference type="PANTHER" id="PTHR22950">
    <property type="entry name" value="AMINO ACID TRANSPORTER"/>
    <property type="match status" value="1"/>
</dbReference>
<evidence type="ECO:0000313" key="12">
    <source>
        <dbReference type="Proteomes" id="UP000683000"/>
    </source>
</evidence>
<feature type="transmembrane region" description="Helical" evidence="9">
    <location>
        <begin position="240"/>
        <end position="261"/>
    </location>
</feature>
<feature type="transmembrane region" description="Helical" evidence="9">
    <location>
        <begin position="408"/>
        <end position="432"/>
    </location>
</feature>
<evidence type="ECO:0000256" key="5">
    <source>
        <dbReference type="ARBA" id="ARBA00022970"/>
    </source>
</evidence>
<dbReference type="GO" id="GO:0005783">
    <property type="term" value="C:endoplasmic reticulum"/>
    <property type="evidence" value="ECO:0007669"/>
    <property type="project" value="TreeGrafter"/>
</dbReference>
<keyword evidence="12" id="KW-1185">Reference proteome</keyword>
<name>A0A8I3AD73_9AGAM</name>
<evidence type="ECO:0000256" key="1">
    <source>
        <dbReference type="ARBA" id="ARBA00004141"/>
    </source>
</evidence>
<dbReference type="Pfam" id="PF01490">
    <property type="entry name" value="Aa_trans"/>
    <property type="match status" value="1"/>
</dbReference>
<feature type="region of interest" description="Disordered" evidence="8">
    <location>
        <begin position="1"/>
        <end position="90"/>
    </location>
</feature>
<keyword evidence="3" id="KW-0813">Transport</keyword>